<protein>
    <submittedName>
        <fullName evidence="10">Amino acid ABC transporter membrane protein 2 (PAAT family)</fullName>
    </submittedName>
</protein>
<keyword evidence="7 8" id="KW-0472">Membrane</keyword>
<feature type="transmembrane region" description="Helical" evidence="8">
    <location>
        <begin position="20"/>
        <end position="41"/>
    </location>
</feature>
<proteinExistence type="inferred from homology"/>
<evidence type="ECO:0000256" key="8">
    <source>
        <dbReference type="RuleBase" id="RU363032"/>
    </source>
</evidence>
<keyword evidence="4" id="KW-1003">Cell membrane</keyword>
<gene>
    <name evidence="10" type="ORF">EDC65_2650</name>
</gene>
<evidence type="ECO:0000313" key="10">
    <source>
        <dbReference type="EMBL" id="ROP90791.1"/>
    </source>
</evidence>
<dbReference type="Proteomes" id="UP000278222">
    <property type="component" value="Unassembled WGS sequence"/>
</dbReference>
<feature type="transmembrane region" description="Helical" evidence="8">
    <location>
        <begin position="85"/>
        <end position="105"/>
    </location>
</feature>
<dbReference type="GO" id="GO:0043190">
    <property type="term" value="C:ATP-binding cassette (ABC) transporter complex"/>
    <property type="evidence" value="ECO:0007669"/>
    <property type="project" value="InterPro"/>
</dbReference>
<dbReference type="InterPro" id="IPR000515">
    <property type="entry name" value="MetI-like"/>
</dbReference>
<organism evidence="10 11">
    <name type="scientific">Stella humosa</name>
    <dbReference type="NCBI Taxonomy" id="94"/>
    <lineage>
        <taxon>Bacteria</taxon>
        <taxon>Pseudomonadati</taxon>
        <taxon>Pseudomonadota</taxon>
        <taxon>Alphaproteobacteria</taxon>
        <taxon>Rhodospirillales</taxon>
        <taxon>Stellaceae</taxon>
        <taxon>Stella</taxon>
    </lineage>
</organism>
<dbReference type="PANTHER" id="PTHR30614">
    <property type="entry name" value="MEMBRANE COMPONENT OF AMINO ACID ABC TRANSPORTER"/>
    <property type="match status" value="1"/>
</dbReference>
<dbReference type="PANTHER" id="PTHR30614:SF34">
    <property type="entry name" value="BLR6398 PROTEIN"/>
    <property type="match status" value="1"/>
</dbReference>
<evidence type="ECO:0000259" key="9">
    <source>
        <dbReference type="PROSITE" id="PS50928"/>
    </source>
</evidence>
<dbReference type="OrthoDB" id="9814550at2"/>
<feature type="transmembrane region" description="Helical" evidence="8">
    <location>
        <begin position="184"/>
        <end position="204"/>
    </location>
</feature>
<dbReference type="EMBL" id="RJKX01000014">
    <property type="protein sequence ID" value="ROP90791.1"/>
    <property type="molecule type" value="Genomic_DNA"/>
</dbReference>
<comment type="subcellular location">
    <subcellularLocation>
        <location evidence="1">Cell inner membrane</location>
        <topology evidence="1">Multi-pass membrane protein</topology>
    </subcellularLocation>
    <subcellularLocation>
        <location evidence="8">Cell membrane</location>
        <topology evidence="8">Multi-pass membrane protein</topology>
    </subcellularLocation>
</comment>
<dbReference type="GO" id="GO:0022857">
    <property type="term" value="F:transmembrane transporter activity"/>
    <property type="evidence" value="ECO:0007669"/>
    <property type="project" value="InterPro"/>
</dbReference>
<reference evidence="10 11" key="1">
    <citation type="submission" date="2018-11" db="EMBL/GenBank/DDBJ databases">
        <title>Genomic Encyclopedia of Type Strains, Phase IV (KMG-IV): sequencing the most valuable type-strain genomes for metagenomic binning, comparative biology and taxonomic classification.</title>
        <authorList>
            <person name="Goeker M."/>
        </authorList>
    </citation>
    <scope>NUCLEOTIDE SEQUENCE [LARGE SCALE GENOMIC DNA]</scope>
    <source>
        <strain evidence="10 11">DSM 5900</strain>
    </source>
</reference>
<dbReference type="InterPro" id="IPR043429">
    <property type="entry name" value="ArtM/GltK/GlnP/TcyL/YhdX-like"/>
</dbReference>
<accession>A0A3N1LCM4</accession>
<dbReference type="Pfam" id="PF00528">
    <property type="entry name" value="BPD_transp_1"/>
    <property type="match status" value="1"/>
</dbReference>
<keyword evidence="6 8" id="KW-1133">Transmembrane helix</keyword>
<feature type="transmembrane region" description="Helical" evidence="8">
    <location>
        <begin position="126"/>
        <end position="144"/>
    </location>
</feature>
<dbReference type="Gene3D" id="1.10.3720.10">
    <property type="entry name" value="MetI-like"/>
    <property type="match status" value="1"/>
</dbReference>
<evidence type="ECO:0000256" key="4">
    <source>
        <dbReference type="ARBA" id="ARBA00022475"/>
    </source>
</evidence>
<sequence length="223" mass="24496">MIRDFGPGEVLYLVTAMRWTVMLSAIAFAGGGLLGLALTILRIAPWRPGRWLVAGYVQLFQGTPLLMQLFIFYFGFGIFGWDVPAIVAASTALILYAAAFLADIWRGCIQAIPAGQWEAARALGLRFLYVVWLVVLPQAVRIAIPPTVGFMVQVVKNTSLASIVGYVELTRAGQVINNATFQPFSVFIVVALLYFSLCFPLSLLSRRLERRLNTGGLPMRAVP</sequence>
<feature type="domain" description="ABC transmembrane type-1" evidence="9">
    <location>
        <begin position="17"/>
        <end position="205"/>
    </location>
</feature>
<evidence type="ECO:0000256" key="6">
    <source>
        <dbReference type="ARBA" id="ARBA00022989"/>
    </source>
</evidence>
<name>A0A3N1LCM4_9PROT</name>
<dbReference type="InterPro" id="IPR035906">
    <property type="entry name" value="MetI-like_sf"/>
</dbReference>
<keyword evidence="3 8" id="KW-0813">Transport</keyword>
<dbReference type="NCBIfam" id="TIGR01726">
    <property type="entry name" value="HEQRo_perm_3TM"/>
    <property type="match status" value="1"/>
</dbReference>
<keyword evidence="11" id="KW-1185">Reference proteome</keyword>
<dbReference type="GO" id="GO:0006865">
    <property type="term" value="P:amino acid transport"/>
    <property type="evidence" value="ECO:0007669"/>
    <property type="project" value="TreeGrafter"/>
</dbReference>
<feature type="transmembrane region" description="Helical" evidence="8">
    <location>
        <begin position="53"/>
        <end position="79"/>
    </location>
</feature>
<comment type="similarity">
    <text evidence="2">Belongs to the binding-protein-dependent transport system permease family. HisMQ subfamily.</text>
</comment>
<evidence type="ECO:0000256" key="3">
    <source>
        <dbReference type="ARBA" id="ARBA00022448"/>
    </source>
</evidence>
<comment type="caution">
    <text evidence="10">The sequence shown here is derived from an EMBL/GenBank/DDBJ whole genome shotgun (WGS) entry which is preliminary data.</text>
</comment>
<keyword evidence="5 8" id="KW-0812">Transmembrane</keyword>
<dbReference type="InterPro" id="IPR010065">
    <property type="entry name" value="AA_ABC_transptr_permease_3TM"/>
</dbReference>
<evidence type="ECO:0000256" key="1">
    <source>
        <dbReference type="ARBA" id="ARBA00004429"/>
    </source>
</evidence>
<dbReference type="PROSITE" id="PS50928">
    <property type="entry name" value="ABC_TM1"/>
    <property type="match status" value="1"/>
</dbReference>
<evidence type="ECO:0000313" key="11">
    <source>
        <dbReference type="Proteomes" id="UP000278222"/>
    </source>
</evidence>
<evidence type="ECO:0000256" key="7">
    <source>
        <dbReference type="ARBA" id="ARBA00023136"/>
    </source>
</evidence>
<dbReference type="SUPFAM" id="SSF161098">
    <property type="entry name" value="MetI-like"/>
    <property type="match status" value="1"/>
</dbReference>
<dbReference type="CDD" id="cd06261">
    <property type="entry name" value="TM_PBP2"/>
    <property type="match status" value="1"/>
</dbReference>
<evidence type="ECO:0000256" key="2">
    <source>
        <dbReference type="ARBA" id="ARBA00010072"/>
    </source>
</evidence>
<dbReference type="AlphaFoldDB" id="A0A3N1LCM4"/>
<evidence type="ECO:0000256" key="5">
    <source>
        <dbReference type="ARBA" id="ARBA00022692"/>
    </source>
</evidence>